<feature type="domain" description="TTI1 C-terminal TPR" evidence="3">
    <location>
        <begin position="819"/>
        <end position="945"/>
    </location>
</feature>
<dbReference type="InterPro" id="IPR049362">
    <property type="entry name" value="TTI1_rpt"/>
</dbReference>
<evidence type="ECO:0000259" key="3">
    <source>
        <dbReference type="Pfam" id="PF24181"/>
    </source>
</evidence>
<dbReference type="InterPro" id="IPR016024">
    <property type="entry name" value="ARM-type_fold"/>
</dbReference>
<sequence>MFKSSGEMNSDTEAFKGIRVACVELSKTAFLPAESFDPNSLKLLACLKKVELKLSTYQDDSLSPKFADYVFVPIASLLKQPTLGESQTEYVLLIISHLLRICWSSNGKLPQQLAQQLFPLISFLISPDKENLKLNSRSDEFRYAGSLVLYQFFDSLRFQQYHNEFFSNSSPKSLPSLGHSITILLKILEQTPQNNELQLKVLSALEILFQDIITDGEMLSFILPGNVSVFSKILMRPGRQIHYKVSVRTLEVLAKLLVLVYDDFGLQVQINELTDIRELKETGMKSEQDQSFSFNKPIIVLQKDKESDGNTHRDTSWLRATSSQIKIALEAFIPKLLKRNNDSINEKLALFVSTLLNRCEKSLHNCEPVFVSTLVNLQRDPMFKLSTHLGSLKKVLNEDLGKLSDTIRFENTDKLSIMAYAVNILQKDDDDDILVNGIVKRLLDSINESVEPLSLVDKKDRITEQSNRITTMVNFEKIENRDTVITLPRLSKEISVNLQNFACHIGSLLLENHNLNNVVMELISEQVGSPRTQKIVALWLSASFLKGAGRKPREEENYLQFGSSIDDSGSVVEESCLTVLEYCNELSQDISMKIEGNGIKKSDEFALCTILSSIEIVCSVMKRDFQPELIDYIYTVTDALASPSEAIRYVGQSCALTIANTLYDGSVSTMILRNVDYLVESISSRLNSGMTERVSSILMVICQLAGYETIESFKDVIETIFKLLDYYHGYSELCLQFFQLFETIILEMKKKYVSDDEMILKIANQHLSQSTFAPWGMTHFEQVLNMLDKETGSKDDIMDDAKLLEENTGPSSFQEYFDSKLREPDSDDEEEEEPEGDSPSNDADQWVSPIPRDSYKILLQILSYGERLLTHPSKRLRVQILSVMRLTFPLLATQHNLLIKEVASTWDSIVQCVVCADFSIVQPACMCVEQMIKYSGDFVSKRFVELWRKMCEESFILKELRVDPTVHNDDTRCIEKRVKFPPVTENALVSMVHMVLEGIKITEYLVSEAVLEQMIYCCVQVVPMEDISAISLITGDIVWKIRNIN</sequence>
<evidence type="ECO:0000313" key="5">
    <source>
        <dbReference type="EMBL" id="CAI1546244.1"/>
    </source>
</evidence>
<evidence type="ECO:0000259" key="4">
    <source>
        <dbReference type="Pfam" id="PF26245"/>
    </source>
</evidence>
<protein>
    <recommendedName>
        <fullName evidence="7">TTI1-like protein</fullName>
    </recommendedName>
</protein>
<evidence type="ECO:0008006" key="7">
    <source>
        <dbReference type="Google" id="ProtNLM"/>
    </source>
</evidence>
<dbReference type="SUPFAM" id="SSF48371">
    <property type="entry name" value="ARM repeat"/>
    <property type="match status" value="1"/>
</dbReference>
<dbReference type="PANTHER" id="PTHR18460:SF3">
    <property type="entry name" value="TELO2-INTERACTING PROTEIN 1 HOMOLOG"/>
    <property type="match status" value="1"/>
</dbReference>
<keyword evidence="6" id="KW-1185">Reference proteome</keyword>
<feature type="region of interest" description="Disordered" evidence="1">
    <location>
        <begin position="810"/>
        <end position="848"/>
    </location>
</feature>
<dbReference type="PIRSF" id="PIRSF005250">
    <property type="entry name" value="UCP005250"/>
    <property type="match status" value="1"/>
</dbReference>
<evidence type="ECO:0000313" key="6">
    <source>
        <dbReference type="Proteomes" id="UP001152964"/>
    </source>
</evidence>
<evidence type="ECO:0000256" key="1">
    <source>
        <dbReference type="SAM" id="MobiDB-lite"/>
    </source>
</evidence>
<dbReference type="EMBL" id="OX291501">
    <property type="protein sequence ID" value="CAI1546244.1"/>
    <property type="molecule type" value="Genomic_DNA"/>
</dbReference>
<gene>
    <name evidence="5" type="primary">U6500K01860</name>
    <name evidence="5" type="ORF">SEUBUCD650_0K01860</name>
</gene>
<feature type="compositionally biased region" description="Acidic residues" evidence="1">
    <location>
        <begin position="825"/>
        <end position="836"/>
    </location>
</feature>
<accession>A0ABN8VD91</accession>
<reference evidence="5" key="1">
    <citation type="submission" date="2022-08" db="EMBL/GenBank/DDBJ databases">
        <authorList>
            <person name="Byrne P K."/>
        </authorList>
    </citation>
    <scope>NUCLEOTIDE SEQUENCE</scope>
    <source>
        <strain evidence="5">UCD650</strain>
    </source>
</reference>
<dbReference type="PANTHER" id="PTHR18460">
    <property type="entry name" value="TEL2 INTERACTING PROTEIN 1 TTI1 FAMILY MEMBER"/>
    <property type="match status" value="1"/>
</dbReference>
<feature type="domain" description="TTI1 N-terminal TPR" evidence="2">
    <location>
        <begin position="15"/>
        <end position="380"/>
    </location>
</feature>
<organism evidence="5 6">
    <name type="scientific">Saccharomyces eubayanus</name>
    <name type="common">Yeast</name>
    <dbReference type="NCBI Taxonomy" id="1080349"/>
    <lineage>
        <taxon>Eukaryota</taxon>
        <taxon>Fungi</taxon>
        <taxon>Dikarya</taxon>
        <taxon>Ascomycota</taxon>
        <taxon>Saccharomycotina</taxon>
        <taxon>Saccharomycetes</taxon>
        <taxon>Saccharomycetales</taxon>
        <taxon>Saccharomycetaceae</taxon>
        <taxon>Saccharomyces</taxon>
    </lineage>
</organism>
<dbReference type="InterPro" id="IPR057566">
    <property type="entry name" value="TPR_TTI1_N"/>
</dbReference>
<dbReference type="InterPro" id="IPR016441">
    <property type="entry name" value="Tti1"/>
</dbReference>
<dbReference type="Pfam" id="PF26245">
    <property type="entry name" value="TPR_TTI1_2nd_yeast"/>
    <property type="match status" value="1"/>
</dbReference>
<dbReference type="InterPro" id="IPR057567">
    <property type="entry name" value="TPR_TTI1_C"/>
</dbReference>
<proteinExistence type="predicted"/>
<dbReference type="Pfam" id="PF24181">
    <property type="entry name" value="TPR_TTI1_C"/>
    <property type="match status" value="1"/>
</dbReference>
<dbReference type="InterPro" id="IPR059075">
    <property type="entry name" value="TPR_TTI1_2nd_yeast"/>
</dbReference>
<feature type="domain" description="TEL2-interacting protein 1 second TPR" evidence="4">
    <location>
        <begin position="384"/>
        <end position="631"/>
    </location>
</feature>
<evidence type="ECO:0000259" key="2">
    <source>
        <dbReference type="Pfam" id="PF24173"/>
    </source>
</evidence>
<dbReference type="Pfam" id="PF24173">
    <property type="entry name" value="TPR_TTI1_N"/>
    <property type="match status" value="1"/>
</dbReference>
<dbReference type="Proteomes" id="UP001152964">
    <property type="component" value="Chromosome 11"/>
</dbReference>
<dbReference type="Pfam" id="PF21547">
    <property type="entry name" value="TTI1"/>
    <property type="match status" value="1"/>
</dbReference>
<dbReference type="InterPro" id="IPR052587">
    <property type="entry name" value="TELO2-interacting_protein_1"/>
</dbReference>
<name>A0ABN8VD91_SACEU</name>